<dbReference type="GO" id="GO:0051536">
    <property type="term" value="F:iron-sulfur cluster binding"/>
    <property type="evidence" value="ECO:0007669"/>
    <property type="project" value="InterPro"/>
</dbReference>
<feature type="domain" description="2Fe-2S ferredoxin-type" evidence="1">
    <location>
        <begin position="24"/>
        <end position="94"/>
    </location>
</feature>
<gene>
    <name evidence="4" type="ORF">H9926_14495</name>
</gene>
<dbReference type="InterPro" id="IPR052911">
    <property type="entry name" value="Corrinoid_activation_enz"/>
</dbReference>
<dbReference type="Pfam" id="PF00111">
    <property type="entry name" value="Fer2"/>
    <property type="match status" value="1"/>
</dbReference>
<comment type="caution">
    <text evidence="4">The sequence shown here is derived from an EMBL/GenBank/DDBJ whole genome shotgun (WGS) entry which is preliminary data.</text>
</comment>
<evidence type="ECO:0000313" key="5">
    <source>
        <dbReference type="Proteomes" id="UP000823922"/>
    </source>
</evidence>
<sequence>MENKEFAYKKNRAEGAAEETDVTVNGRILRAAKGTTLGELLKKEGLAMPCAGMGRCGKCRVRAEGRLSEPDAVEQQKLSAKELSGNIRLACRTVILGPCQVEWETERDMEIRLGDRASFGGGEPLFDRLGAAVDVGTTTLAAQLYGKSGLLAQTGLENPQKAYGADVISRVERSLAGEGEALKKAVCGGIGTLLDELAAHAGVSAEQIDTLVITGNTSMLYLLTGRSPECLSHAPFQADWLAGEWTDGKALGLPCPDARVYFPPCISAFVGADITCAMLHTGLGESAEPELLADIGTNGEIVLNQGRELFCCSTAAGPAFEGAGLSCGMPGKEGAIFRVEWKDGHLESSVIGGGPAKGICGSGVVDAVSCLLQSGWLDETGFLEEDAVLAEGVELLQEDIRKIQLAKGAISAGIRTMLHRAGLPVERLAKVLVAGGFGSSLNMKNAISIGLLPDMEKERVVICGNAALNGAADLLLDGSRRNAAEELARRTVTVALAADEYFKNSYMEGMLFSDEDNSWEGEGL</sequence>
<dbReference type="InterPro" id="IPR042259">
    <property type="entry name" value="Raco-like_middle_sf"/>
</dbReference>
<name>A0A9D2TTR3_9FIRM</name>
<dbReference type="Gene3D" id="3.10.20.30">
    <property type="match status" value="1"/>
</dbReference>
<proteinExistence type="predicted"/>
<dbReference type="EMBL" id="DWVS01000377">
    <property type="protein sequence ID" value="HJC89203.1"/>
    <property type="molecule type" value="Genomic_DNA"/>
</dbReference>
<evidence type="ECO:0000259" key="3">
    <source>
        <dbReference type="Pfam" id="PF17651"/>
    </source>
</evidence>
<feature type="domain" description="RACo C-terminal" evidence="2">
    <location>
        <begin position="289"/>
        <end position="517"/>
    </location>
</feature>
<dbReference type="InterPro" id="IPR036010">
    <property type="entry name" value="2Fe-2S_ferredoxin-like_sf"/>
</dbReference>
<evidence type="ECO:0000313" key="4">
    <source>
        <dbReference type="EMBL" id="HJC89203.1"/>
    </source>
</evidence>
<dbReference type="CDD" id="cd00207">
    <property type="entry name" value="fer2"/>
    <property type="match status" value="1"/>
</dbReference>
<reference evidence="4" key="2">
    <citation type="submission" date="2021-04" db="EMBL/GenBank/DDBJ databases">
        <authorList>
            <person name="Gilroy R."/>
        </authorList>
    </citation>
    <scope>NUCLEOTIDE SEQUENCE</scope>
    <source>
        <strain evidence="4">ChiBcec1-1630</strain>
    </source>
</reference>
<reference evidence="4" key="1">
    <citation type="journal article" date="2021" name="PeerJ">
        <title>Extensive microbial diversity within the chicken gut microbiome revealed by metagenomics and culture.</title>
        <authorList>
            <person name="Gilroy R."/>
            <person name="Ravi A."/>
            <person name="Getino M."/>
            <person name="Pursley I."/>
            <person name="Horton D.L."/>
            <person name="Alikhan N.F."/>
            <person name="Baker D."/>
            <person name="Gharbi K."/>
            <person name="Hall N."/>
            <person name="Watson M."/>
            <person name="Adriaenssens E.M."/>
            <person name="Foster-Nyarko E."/>
            <person name="Jarju S."/>
            <person name="Secka A."/>
            <person name="Antonio M."/>
            <person name="Oren A."/>
            <person name="Chaudhuri R.R."/>
            <person name="La Ragione R."/>
            <person name="Hildebrand F."/>
            <person name="Pallen M.J."/>
        </authorList>
    </citation>
    <scope>NUCLEOTIDE SEQUENCE</scope>
    <source>
        <strain evidence="4">ChiBcec1-1630</strain>
    </source>
</reference>
<accession>A0A9D2TTR3</accession>
<dbReference type="PANTHER" id="PTHR42895">
    <property type="entry name" value="IRON-SULFUR CLUSTER-BINDING PROTEIN-RELATED"/>
    <property type="match status" value="1"/>
</dbReference>
<dbReference type="InterPro" id="IPR001041">
    <property type="entry name" value="2Fe-2S_ferredoxin-type"/>
</dbReference>
<dbReference type="SUPFAM" id="SSF53067">
    <property type="entry name" value="Actin-like ATPase domain"/>
    <property type="match status" value="1"/>
</dbReference>
<dbReference type="InterPro" id="IPR041414">
    <property type="entry name" value="Raco-like_middle"/>
</dbReference>
<evidence type="ECO:0000259" key="2">
    <source>
        <dbReference type="Pfam" id="PF14574"/>
    </source>
</evidence>
<dbReference type="Gene3D" id="3.30.420.480">
    <property type="entry name" value="Domain of unknown function (DUF4445)"/>
    <property type="match status" value="1"/>
</dbReference>
<dbReference type="PANTHER" id="PTHR42895:SF1">
    <property type="entry name" value="IRON-SULFUR CLUSTER PROTEIN"/>
    <property type="match status" value="1"/>
</dbReference>
<dbReference type="InterPro" id="IPR012675">
    <property type="entry name" value="Beta-grasp_dom_sf"/>
</dbReference>
<dbReference type="Pfam" id="PF14574">
    <property type="entry name" value="RACo_C_ter"/>
    <property type="match status" value="1"/>
</dbReference>
<protein>
    <submittedName>
        <fullName evidence="4">DUF4445 domain-containing protein</fullName>
    </submittedName>
</protein>
<dbReference type="InterPro" id="IPR043129">
    <property type="entry name" value="ATPase_NBD"/>
</dbReference>
<feature type="domain" description="RACo-like middle region" evidence="3">
    <location>
        <begin position="129"/>
        <end position="284"/>
    </location>
</feature>
<dbReference type="AlphaFoldDB" id="A0A9D2TTR3"/>
<dbReference type="SUPFAM" id="SSF54292">
    <property type="entry name" value="2Fe-2S ferredoxin-like"/>
    <property type="match status" value="1"/>
</dbReference>
<evidence type="ECO:0000259" key="1">
    <source>
        <dbReference type="Pfam" id="PF00111"/>
    </source>
</evidence>
<dbReference type="Pfam" id="PF17651">
    <property type="entry name" value="Raco_middle"/>
    <property type="match status" value="1"/>
</dbReference>
<dbReference type="Proteomes" id="UP000823922">
    <property type="component" value="Unassembled WGS sequence"/>
</dbReference>
<dbReference type="InterPro" id="IPR027980">
    <property type="entry name" value="RACo_C"/>
</dbReference>
<organism evidence="4 5">
    <name type="scientific">Candidatus Eisenbergiella intestinigallinarum</name>
    <dbReference type="NCBI Taxonomy" id="2838549"/>
    <lineage>
        <taxon>Bacteria</taxon>
        <taxon>Bacillati</taxon>
        <taxon>Bacillota</taxon>
        <taxon>Clostridia</taxon>
        <taxon>Lachnospirales</taxon>
        <taxon>Lachnospiraceae</taxon>
        <taxon>Eisenbergiella</taxon>
    </lineage>
</organism>